<protein>
    <submittedName>
        <fullName evidence="2">Gag-pol polyprotein</fullName>
    </submittedName>
</protein>
<dbReference type="InterPro" id="IPR000477">
    <property type="entry name" value="RT_dom"/>
</dbReference>
<dbReference type="AlphaFoldDB" id="A0A8X6H059"/>
<dbReference type="EMBL" id="BMAO01027145">
    <property type="protein sequence ID" value="GFR14806.1"/>
    <property type="molecule type" value="Genomic_DNA"/>
</dbReference>
<dbReference type="PANTHER" id="PTHR37984:SF5">
    <property type="entry name" value="PROTEIN NYNRIN-LIKE"/>
    <property type="match status" value="1"/>
</dbReference>
<evidence type="ECO:0000313" key="3">
    <source>
        <dbReference type="Proteomes" id="UP000887116"/>
    </source>
</evidence>
<feature type="domain" description="Reverse transcriptase" evidence="1">
    <location>
        <begin position="1"/>
        <end position="80"/>
    </location>
</feature>
<dbReference type="OrthoDB" id="6426130at2759"/>
<gene>
    <name evidence="2" type="ORF">TNCT_504161</name>
</gene>
<evidence type="ECO:0000313" key="2">
    <source>
        <dbReference type="EMBL" id="GFR14806.1"/>
    </source>
</evidence>
<dbReference type="FunFam" id="3.30.70.270:FF:000003">
    <property type="entry name" value="Transposon Ty3-G Gag-Pol polyprotein"/>
    <property type="match status" value="1"/>
</dbReference>
<dbReference type="InterPro" id="IPR043502">
    <property type="entry name" value="DNA/RNA_pol_sf"/>
</dbReference>
<dbReference type="PROSITE" id="PS50878">
    <property type="entry name" value="RT_POL"/>
    <property type="match status" value="1"/>
</dbReference>
<sequence>MTYGLRNASQTFQRFMNTVLSGLDFLFCYLNDILIASADEETHKKHLRILFYRLDECGLCINPPKCLFGASQISFLGHKITSNGLKPVPEKVEVIRNVPEPKSATRLL</sequence>
<accession>A0A8X6H059</accession>
<dbReference type="InterPro" id="IPR050951">
    <property type="entry name" value="Retrovirus_Pol_polyprotein"/>
</dbReference>
<dbReference type="Pfam" id="PF00078">
    <property type="entry name" value="RVT_1"/>
    <property type="match status" value="1"/>
</dbReference>
<evidence type="ECO:0000259" key="1">
    <source>
        <dbReference type="PROSITE" id="PS50878"/>
    </source>
</evidence>
<dbReference type="Gene3D" id="3.30.70.270">
    <property type="match status" value="1"/>
</dbReference>
<dbReference type="SUPFAM" id="SSF56672">
    <property type="entry name" value="DNA/RNA polymerases"/>
    <property type="match status" value="1"/>
</dbReference>
<dbReference type="Proteomes" id="UP000887116">
    <property type="component" value="Unassembled WGS sequence"/>
</dbReference>
<proteinExistence type="predicted"/>
<reference evidence="2" key="1">
    <citation type="submission" date="2020-07" db="EMBL/GenBank/DDBJ databases">
        <title>Multicomponent nature underlies the extraordinary mechanical properties of spider dragline silk.</title>
        <authorList>
            <person name="Kono N."/>
            <person name="Nakamura H."/>
            <person name="Mori M."/>
            <person name="Yoshida Y."/>
            <person name="Ohtoshi R."/>
            <person name="Malay A.D."/>
            <person name="Moran D.A.P."/>
            <person name="Tomita M."/>
            <person name="Numata K."/>
            <person name="Arakawa K."/>
        </authorList>
    </citation>
    <scope>NUCLEOTIDE SEQUENCE</scope>
</reference>
<organism evidence="2 3">
    <name type="scientific">Trichonephila clavata</name>
    <name type="common">Joro spider</name>
    <name type="synonym">Nephila clavata</name>
    <dbReference type="NCBI Taxonomy" id="2740835"/>
    <lineage>
        <taxon>Eukaryota</taxon>
        <taxon>Metazoa</taxon>
        <taxon>Ecdysozoa</taxon>
        <taxon>Arthropoda</taxon>
        <taxon>Chelicerata</taxon>
        <taxon>Arachnida</taxon>
        <taxon>Araneae</taxon>
        <taxon>Araneomorphae</taxon>
        <taxon>Entelegynae</taxon>
        <taxon>Araneoidea</taxon>
        <taxon>Nephilidae</taxon>
        <taxon>Trichonephila</taxon>
    </lineage>
</organism>
<comment type="caution">
    <text evidence="2">The sequence shown here is derived from an EMBL/GenBank/DDBJ whole genome shotgun (WGS) entry which is preliminary data.</text>
</comment>
<dbReference type="InterPro" id="IPR043128">
    <property type="entry name" value="Rev_trsase/Diguanyl_cyclase"/>
</dbReference>
<dbReference type="CDD" id="cd01647">
    <property type="entry name" value="RT_LTR"/>
    <property type="match status" value="1"/>
</dbReference>
<keyword evidence="3" id="KW-1185">Reference proteome</keyword>
<dbReference type="GO" id="GO:0071897">
    <property type="term" value="P:DNA biosynthetic process"/>
    <property type="evidence" value="ECO:0007669"/>
    <property type="project" value="UniProtKB-ARBA"/>
</dbReference>
<dbReference type="PANTHER" id="PTHR37984">
    <property type="entry name" value="PROTEIN CBG26694"/>
    <property type="match status" value="1"/>
</dbReference>
<name>A0A8X6H059_TRICU</name>